<dbReference type="PRINTS" id="PR00385">
    <property type="entry name" value="P450"/>
</dbReference>
<dbReference type="PRINTS" id="PR00463">
    <property type="entry name" value="EP450I"/>
</dbReference>
<dbReference type="STRING" id="131310.A0A0N4ZM42"/>
<keyword evidence="9" id="KW-0472">Membrane</keyword>
<keyword evidence="6 8" id="KW-0503">Monooxygenase</keyword>
<dbReference type="Proteomes" id="UP000038045">
    <property type="component" value="Unplaced"/>
</dbReference>
<dbReference type="SUPFAM" id="SSF48264">
    <property type="entry name" value="Cytochrome P450"/>
    <property type="match status" value="1"/>
</dbReference>
<sequence length="498" mass="57613">MKTYSKMLLLIITTIAIIFIINFYKKVYSLPSGPFPLPLIGNLYLFNLKKMHLWIEDQKKKYGSVFTIFVPTPFVVLGDVDAIKEAYIENGDNFIGRNTTGYPEKLYTKKENVGVIFSEGDWWRDQRRLSISIMRDFGMGKGIMEEKIKLVINDMFSYIDNLKEKNSVDIPHIIQLTVGNVINGIVFGFSYKYDDAENFFKFTDLVEQFVATFKSLRFTLFILFPEIDNIPIFNTFLTRPLTNITRKIHELNRANIEKCKKSYSPHDEPPNFVHALMKQLESKEIKTLNLDDDHLEGMVLDFFIAGMETTFTTLKYFILYLINDTKIQDRLRSEIDHIVGKDGDIKLLHKNDMVLVSSFIHEAQRFAGILGFPLARKCTNDTYIKGNLIKKDTLVIPFDRLANHDERYFEDPFTFKADRFVNKDGKGLNKDLLEKFVPFGIGKRICAGKSLAEAELFLILTSLLQRYKFTPNGPVNMEVEFGSILSPKPYTCKIEKRN</sequence>
<evidence type="ECO:0000256" key="8">
    <source>
        <dbReference type="RuleBase" id="RU000461"/>
    </source>
</evidence>
<dbReference type="PANTHER" id="PTHR24284:SF1">
    <property type="entry name" value="CYTOCHROME P450 FAMILY"/>
    <property type="match status" value="1"/>
</dbReference>
<organism evidence="10 11">
    <name type="scientific">Parastrongyloides trichosuri</name>
    <name type="common">Possum-specific nematode worm</name>
    <dbReference type="NCBI Taxonomy" id="131310"/>
    <lineage>
        <taxon>Eukaryota</taxon>
        <taxon>Metazoa</taxon>
        <taxon>Ecdysozoa</taxon>
        <taxon>Nematoda</taxon>
        <taxon>Chromadorea</taxon>
        <taxon>Rhabditida</taxon>
        <taxon>Tylenchina</taxon>
        <taxon>Panagrolaimomorpha</taxon>
        <taxon>Strongyloidoidea</taxon>
        <taxon>Strongyloididae</taxon>
        <taxon>Parastrongyloides</taxon>
    </lineage>
</organism>
<keyword evidence="5 7" id="KW-0408">Iron</keyword>
<reference evidence="11" key="1">
    <citation type="submission" date="2017-02" db="UniProtKB">
        <authorList>
            <consortium name="WormBaseParasite"/>
        </authorList>
    </citation>
    <scope>IDENTIFICATION</scope>
</reference>
<dbReference type="GO" id="GO:0005506">
    <property type="term" value="F:iron ion binding"/>
    <property type="evidence" value="ECO:0007669"/>
    <property type="project" value="InterPro"/>
</dbReference>
<evidence type="ECO:0000256" key="3">
    <source>
        <dbReference type="ARBA" id="ARBA00022723"/>
    </source>
</evidence>
<protein>
    <submittedName>
        <fullName evidence="11">Cytochrome P450</fullName>
    </submittedName>
</protein>
<dbReference type="GO" id="GO:0016705">
    <property type="term" value="F:oxidoreductase activity, acting on paired donors, with incorporation or reduction of molecular oxygen"/>
    <property type="evidence" value="ECO:0007669"/>
    <property type="project" value="InterPro"/>
</dbReference>
<dbReference type="Gene3D" id="1.10.630.10">
    <property type="entry name" value="Cytochrome P450"/>
    <property type="match status" value="1"/>
</dbReference>
<dbReference type="InterPro" id="IPR017972">
    <property type="entry name" value="Cyt_P450_CS"/>
</dbReference>
<evidence type="ECO:0000256" key="9">
    <source>
        <dbReference type="SAM" id="Phobius"/>
    </source>
</evidence>
<evidence type="ECO:0000256" key="2">
    <source>
        <dbReference type="ARBA" id="ARBA00010617"/>
    </source>
</evidence>
<dbReference type="CDD" id="cd20617">
    <property type="entry name" value="CYP1_2-like"/>
    <property type="match status" value="1"/>
</dbReference>
<dbReference type="GO" id="GO:0004497">
    <property type="term" value="F:monooxygenase activity"/>
    <property type="evidence" value="ECO:0007669"/>
    <property type="project" value="UniProtKB-KW"/>
</dbReference>
<keyword evidence="10" id="KW-1185">Reference proteome</keyword>
<dbReference type="GO" id="GO:0020037">
    <property type="term" value="F:heme binding"/>
    <property type="evidence" value="ECO:0007669"/>
    <property type="project" value="InterPro"/>
</dbReference>
<dbReference type="WBParaSite" id="PTRK_0000960300.1">
    <property type="protein sequence ID" value="PTRK_0000960300.1"/>
    <property type="gene ID" value="PTRK_0000960300"/>
</dbReference>
<proteinExistence type="inferred from homology"/>
<comment type="similarity">
    <text evidence="2 8">Belongs to the cytochrome P450 family.</text>
</comment>
<dbReference type="FunFam" id="1.10.630.10:FF:000036">
    <property type="entry name" value="CYtochrome P450 family"/>
    <property type="match status" value="1"/>
</dbReference>
<evidence type="ECO:0000256" key="4">
    <source>
        <dbReference type="ARBA" id="ARBA00023002"/>
    </source>
</evidence>
<dbReference type="Pfam" id="PF00067">
    <property type="entry name" value="p450"/>
    <property type="match status" value="1"/>
</dbReference>
<dbReference type="InterPro" id="IPR002401">
    <property type="entry name" value="Cyt_P450_E_grp-I"/>
</dbReference>
<evidence type="ECO:0000256" key="6">
    <source>
        <dbReference type="ARBA" id="ARBA00023033"/>
    </source>
</evidence>
<keyword evidence="9" id="KW-1133">Transmembrane helix</keyword>
<dbReference type="PROSITE" id="PS00086">
    <property type="entry name" value="CYTOCHROME_P450"/>
    <property type="match status" value="1"/>
</dbReference>
<evidence type="ECO:0000256" key="7">
    <source>
        <dbReference type="PIRSR" id="PIRSR602401-1"/>
    </source>
</evidence>
<evidence type="ECO:0000256" key="1">
    <source>
        <dbReference type="ARBA" id="ARBA00001971"/>
    </source>
</evidence>
<dbReference type="InterPro" id="IPR036396">
    <property type="entry name" value="Cyt_P450_sf"/>
</dbReference>
<accession>A0A0N4ZM42</accession>
<keyword evidence="4 8" id="KW-0560">Oxidoreductase</keyword>
<dbReference type="PANTHER" id="PTHR24284">
    <property type="entry name" value="CYTOCHROME P450 FAMILY"/>
    <property type="match status" value="1"/>
</dbReference>
<evidence type="ECO:0000256" key="5">
    <source>
        <dbReference type="ARBA" id="ARBA00023004"/>
    </source>
</evidence>
<dbReference type="AlphaFoldDB" id="A0A0N4ZM42"/>
<keyword evidence="9" id="KW-0812">Transmembrane</keyword>
<evidence type="ECO:0000313" key="10">
    <source>
        <dbReference type="Proteomes" id="UP000038045"/>
    </source>
</evidence>
<evidence type="ECO:0000313" key="11">
    <source>
        <dbReference type="WBParaSite" id="PTRK_0000960300.1"/>
    </source>
</evidence>
<keyword evidence="3 7" id="KW-0479">Metal-binding</keyword>
<dbReference type="InterPro" id="IPR001128">
    <property type="entry name" value="Cyt_P450"/>
</dbReference>
<keyword evidence="7 8" id="KW-0349">Heme</keyword>
<comment type="cofactor">
    <cofactor evidence="1 7">
        <name>heme</name>
        <dbReference type="ChEBI" id="CHEBI:30413"/>
    </cofactor>
</comment>
<feature type="binding site" description="axial binding residue" evidence="7">
    <location>
        <position position="446"/>
    </location>
    <ligand>
        <name>heme</name>
        <dbReference type="ChEBI" id="CHEBI:30413"/>
    </ligand>
    <ligandPart>
        <name>Fe</name>
        <dbReference type="ChEBI" id="CHEBI:18248"/>
    </ligandPart>
</feature>
<name>A0A0N4ZM42_PARTI</name>
<feature type="transmembrane region" description="Helical" evidence="9">
    <location>
        <begin position="7"/>
        <end position="24"/>
    </location>
</feature>